<protein>
    <submittedName>
        <fullName evidence="1">Uncharacterized protein</fullName>
    </submittedName>
</protein>
<name>A0A9X2G9B0_9ACTN</name>
<keyword evidence="2" id="KW-1185">Reference proteome</keyword>
<evidence type="ECO:0000313" key="2">
    <source>
        <dbReference type="Proteomes" id="UP001139648"/>
    </source>
</evidence>
<proteinExistence type="predicted"/>
<dbReference type="EMBL" id="JAMZEB010000001">
    <property type="protein sequence ID" value="MCP2353164.1"/>
    <property type="molecule type" value="Genomic_DNA"/>
</dbReference>
<dbReference type="Proteomes" id="UP001139648">
    <property type="component" value="Unassembled WGS sequence"/>
</dbReference>
<gene>
    <name evidence="1" type="ORF">HD597_000184</name>
</gene>
<evidence type="ECO:0000313" key="1">
    <source>
        <dbReference type="EMBL" id="MCP2353164.1"/>
    </source>
</evidence>
<reference evidence="1" key="1">
    <citation type="submission" date="2022-06" db="EMBL/GenBank/DDBJ databases">
        <title>Sequencing the genomes of 1000 actinobacteria strains.</title>
        <authorList>
            <person name="Klenk H.-P."/>
        </authorList>
    </citation>
    <scope>NUCLEOTIDE SEQUENCE</scope>
    <source>
        <strain evidence="1">DSM 46694</strain>
    </source>
</reference>
<sequence length="101" mass="11155">MKDDLMHPDALTRRARRHGWTVETAAGPVLTLRRHSWRLEIAFAGDAPRSARITGPDDQGSRPVNLRSINALLRAEPHELARNAAAAIVGERPSRAHNPDP</sequence>
<dbReference type="RefSeq" id="WP_253739602.1">
    <property type="nucleotide sequence ID" value="NZ_BAABKA010000086.1"/>
</dbReference>
<comment type="caution">
    <text evidence="1">The sequence shown here is derived from an EMBL/GenBank/DDBJ whole genome shotgun (WGS) entry which is preliminary data.</text>
</comment>
<organism evidence="1 2">
    <name type="scientific">Nonomuraea thailandensis</name>
    <dbReference type="NCBI Taxonomy" id="1188745"/>
    <lineage>
        <taxon>Bacteria</taxon>
        <taxon>Bacillati</taxon>
        <taxon>Actinomycetota</taxon>
        <taxon>Actinomycetes</taxon>
        <taxon>Streptosporangiales</taxon>
        <taxon>Streptosporangiaceae</taxon>
        <taxon>Nonomuraea</taxon>
    </lineage>
</organism>
<accession>A0A9X2G9B0</accession>
<dbReference type="AlphaFoldDB" id="A0A9X2G9B0"/>